<sequence>MIAGGVLLATGTTSCASSGDPAAARYCAVMSDTIGLYLGNPVTQMGYSIGTVDTIEPQGAEVKVGFTITRDRAVPMDVKAVIRSPSILADRSLELVGNYVGGAKLSPGECIPRSRSFTPMSISGVIGSATDFVNEVSPEGSDDLGKALAAVDQTTQGTGTGASDLLTRSSNLLDNPDQTIADLGEITSNLAELTTMLRENRAPLKSIIQDTAIVAPDIVKAVVGASDLAHPLPELIQLINDLELELGPEVQLALDTVSESVRILSPHYKGIANLLNPIPRFISGLNGEPPGGVAGGLAKHINGHLFNLLPWRPPLFRIPTPNGLLACGLMNSSMPGSCADVGGRPYAVDVALLQYVLTEAQRR</sequence>
<accession>A0A0N9XHP6</accession>
<dbReference type="Proteomes" id="UP000057134">
    <property type="component" value="Chromosome"/>
</dbReference>
<organism evidence="2 3">
    <name type="scientific">Mycolicibacterium fortuitum</name>
    <name type="common">Mycobacterium fortuitum</name>
    <dbReference type="NCBI Taxonomy" id="1766"/>
    <lineage>
        <taxon>Bacteria</taxon>
        <taxon>Bacillati</taxon>
        <taxon>Actinomycetota</taxon>
        <taxon>Actinomycetes</taxon>
        <taxon>Mycobacteriales</taxon>
        <taxon>Mycobacteriaceae</taxon>
        <taxon>Mycolicibacterium</taxon>
    </lineage>
</organism>
<dbReference type="InterPro" id="IPR052336">
    <property type="entry name" value="MlaD_Phospholipid_Transporter"/>
</dbReference>
<dbReference type="Pfam" id="PF02470">
    <property type="entry name" value="MlaD"/>
    <property type="match status" value="1"/>
</dbReference>
<feature type="domain" description="Mce/MlaD" evidence="1">
    <location>
        <begin position="26"/>
        <end position="96"/>
    </location>
</feature>
<proteinExistence type="predicted"/>
<dbReference type="PANTHER" id="PTHR33371:SF4">
    <property type="entry name" value="INTERMEMBRANE PHOSPHOLIPID TRANSPORT SYSTEM BINDING PROTEIN MLAD"/>
    <property type="match status" value="1"/>
</dbReference>
<dbReference type="EMBL" id="CP011269">
    <property type="protein sequence ID" value="ALI25826.1"/>
    <property type="molecule type" value="Genomic_DNA"/>
</dbReference>
<dbReference type="PATRIC" id="fig|1766.6.peg.1964"/>
<reference evidence="2 3" key="1">
    <citation type="journal article" date="2015" name="MBio">
        <title>Enzymatic Degradation of Phenazines Can Generate Energy and Protect Sensitive Organisms from Toxicity.</title>
        <authorList>
            <person name="Costa K.C."/>
            <person name="Bergkessel M."/>
            <person name="Saunders S."/>
            <person name="Korlach J."/>
            <person name="Newman D.K."/>
        </authorList>
    </citation>
    <scope>NUCLEOTIDE SEQUENCE [LARGE SCALE GENOMIC DNA]</scope>
    <source>
        <strain evidence="2 3">CT6</strain>
    </source>
</reference>
<dbReference type="PANTHER" id="PTHR33371">
    <property type="entry name" value="INTERMEMBRANE PHOSPHOLIPID TRANSPORT SYSTEM BINDING PROTEIN MLAD-RELATED"/>
    <property type="match status" value="1"/>
</dbReference>
<dbReference type="RefSeq" id="WP_081015540.1">
    <property type="nucleotide sequence ID" value="NZ_CP011269.1"/>
</dbReference>
<dbReference type="AlphaFoldDB" id="A0A0N9XHP6"/>
<dbReference type="GO" id="GO:0005576">
    <property type="term" value="C:extracellular region"/>
    <property type="evidence" value="ECO:0007669"/>
    <property type="project" value="TreeGrafter"/>
</dbReference>
<gene>
    <name evidence="2" type="ORF">XA26_19800</name>
</gene>
<evidence type="ECO:0000313" key="2">
    <source>
        <dbReference type="EMBL" id="ALI25826.1"/>
    </source>
</evidence>
<name>A0A0N9XHP6_MYCFO</name>
<keyword evidence="3" id="KW-1185">Reference proteome</keyword>
<dbReference type="InterPro" id="IPR003399">
    <property type="entry name" value="Mce/MlaD"/>
</dbReference>
<protein>
    <submittedName>
        <fullName evidence="2">MCE-family protein Mce1D</fullName>
    </submittedName>
</protein>
<dbReference type="KEGG" id="mft:XA26_19800"/>
<evidence type="ECO:0000259" key="1">
    <source>
        <dbReference type="Pfam" id="PF02470"/>
    </source>
</evidence>
<evidence type="ECO:0000313" key="3">
    <source>
        <dbReference type="Proteomes" id="UP000057134"/>
    </source>
</evidence>
<dbReference type="STRING" id="1766.XA26_19800"/>